<dbReference type="EC" id="2.7.1.31" evidence="5"/>
<accession>A0A0E4H8D7</accession>
<dbReference type="KEGG" id="pri:PRIO_1393"/>
<dbReference type="PATRIC" id="fig|1073571.4.peg.1453"/>
<evidence type="ECO:0000256" key="1">
    <source>
        <dbReference type="ARBA" id="ARBA00006284"/>
    </source>
</evidence>
<evidence type="ECO:0000256" key="2">
    <source>
        <dbReference type="ARBA" id="ARBA00022679"/>
    </source>
</evidence>
<keyword evidence="2 4" id="KW-0808">Transferase</keyword>
<dbReference type="EMBL" id="LN831776">
    <property type="protein sequence ID" value="CQR53486.1"/>
    <property type="molecule type" value="Genomic_DNA"/>
</dbReference>
<dbReference type="NCBIfam" id="TIGR00045">
    <property type="entry name" value="glycerate kinase"/>
    <property type="match status" value="1"/>
</dbReference>
<organism evidence="5 6">
    <name type="scientific">Paenibacillus riograndensis SBR5</name>
    <dbReference type="NCBI Taxonomy" id="1073571"/>
    <lineage>
        <taxon>Bacteria</taxon>
        <taxon>Bacillati</taxon>
        <taxon>Bacillota</taxon>
        <taxon>Bacilli</taxon>
        <taxon>Bacillales</taxon>
        <taxon>Paenibacillaceae</taxon>
        <taxon>Paenibacillus</taxon>
        <taxon>Paenibacillus sonchi group</taxon>
    </lineage>
</organism>
<sequence length="388" mass="40536">MVWGEDMKGKEKTFVLAPDSFKESMTAKEVCIAMEKGLRKVYPAAHYIHVPMADGGEGTVQSLVDASGGEIHYKEVNGPLGQKVTAKYGILGGGQTAAIEMASASGIHLVPKETRNPLITTTYGTGELIRECLDRGIRKIIIGIGGSATNDGGAGMAEALGARFLDESGAELPRGGGSLDRLASIDISALDERLQHVQMIVACDVTNPLCGEQGASRVFGPQKGATPEMVQKLDANLAHYAAVVKQQLHKDVRDLPGAGAAGGLGAGLLIFTQAVLQKGIEIVIEYTGLKEKLAGADVVFTGEGGIDFQTKFGKTPYGVARAAKAGGQKVIAVAGYIGEGIDALYEEGFTAIFGIVPGASGLEKLLAEGPQNVERTCENIARILKLSE</sequence>
<dbReference type="Pfam" id="PF02595">
    <property type="entry name" value="Gly_kinase"/>
    <property type="match status" value="1"/>
</dbReference>
<dbReference type="PANTHER" id="PTHR21599">
    <property type="entry name" value="GLYCERATE KINASE"/>
    <property type="match status" value="1"/>
</dbReference>
<dbReference type="InterPro" id="IPR018193">
    <property type="entry name" value="Glyc_kinase_flavodox-like_fold"/>
</dbReference>
<dbReference type="GO" id="GO:0008887">
    <property type="term" value="F:glycerate kinase activity"/>
    <property type="evidence" value="ECO:0007669"/>
    <property type="project" value="UniProtKB-UniRule"/>
</dbReference>
<dbReference type="SUPFAM" id="SSF110738">
    <property type="entry name" value="Glycerate kinase I"/>
    <property type="match status" value="1"/>
</dbReference>
<evidence type="ECO:0000313" key="5">
    <source>
        <dbReference type="EMBL" id="CQR53486.1"/>
    </source>
</evidence>
<dbReference type="HOGENOM" id="CLU_028255_0_1_9"/>
<dbReference type="GO" id="GO:0031388">
    <property type="term" value="P:organic acid phosphorylation"/>
    <property type="evidence" value="ECO:0007669"/>
    <property type="project" value="UniProtKB-UniRule"/>
</dbReference>
<evidence type="ECO:0000313" key="6">
    <source>
        <dbReference type="Proteomes" id="UP000033163"/>
    </source>
</evidence>
<name>A0A0E4H8D7_9BACL</name>
<dbReference type="PIRSF" id="PIRSF006078">
    <property type="entry name" value="GlxK"/>
    <property type="match status" value="1"/>
</dbReference>
<proteinExistence type="inferred from homology"/>
<dbReference type="Gene3D" id="3.40.50.10350">
    <property type="entry name" value="Glycerate kinase, domain 1"/>
    <property type="match status" value="1"/>
</dbReference>
<dbReference type="InterPro" id="IPR018197">
    <property type="entry name" value="Glycerate_kinase_RE-like"/>
</dbReference>
<reference evidence="6" key="1">
    <citation type="submission" date="2015-03" db="EMBL/GenBank/DDBJ databases">
        <authorList>
            <person name="Wibberg D."/>
        </authorList>
    </citation>
    <scope>NUCLEOTIDE SEQUENCE [LARGE SCALE GENOMIC DNA]</scope>
</reference>
<protein>
    <submittedName>
        <fullName evidence="5">Glycerate kinase</fullName>
        <ecNumber evidence="5">2.7.1.31</ecNumber>
    </submittedName>
</protein>
<keyword evidence="3 4" id="KW-0418">Kinase</keyword>
<dbReference type="PANTHER" id="PTHR21599:SF0">
    <property type="entry name" value="GLYCERATE KINASE"/>
    <property type="match status" value="1"/>
</dbReference>
<dbReference type="AlphaFoldDB" id="A0A0E4H8D7"/>
<comment type="similarity">
    <text evidence="1 4">Belongs to the glycerate kinase type-1 family.</text>
</comment>
<evidence type="ECO:0000256" key="3">
    <source>
        <dbReference type="ARBA" id="ARBA00022777"/>
    </source>
</evidence>
<dbReference type="InterPro" id="IPR036129">
    <property type="entry name" value="Glycerate_kinase_sf"/>
</dbReference>
<dbReference type="InterPro" id="IPR004381">
    <property type="entry name" value="Glycerate_kinase"/>
</dbReference>
<evidence type="ECO:0000256" key="4">
    <source>
        <dbReference type="PIRNR" id="PIRNR006078"/>
    </source>
</evidence>
<dbReference type="Gene3D" id="3.90.1510.10">
    <property type="entry name" value="Glycerate kinase, domain 2"/>
    <property type="match status" value="1"/>
</dbReference>
<gene>
    <name evidence="5" type="primary">glxK</name>
    <name evidence="5" type="ORF">PRIO_1393</name>
</gene>
<dbReference type="STRING" id="483937.AMQ84_23055"/>
<dbReference type="Proteomes" id="UP000033163">
    <property type="component" value="Chromosome I"/>
</dbReference>